<evidence type="ECO:0000256" key="1">
    <source>
        <dbReference type="SAM" id="Phobius"/>
    </source>
</evidence>
<keyword evidence="3" id="KW-1185">Reference proteome</keyword>
<keyword evidence="1" id="KW-0472">Membrane</keyword>
<gene>
    <name evidence="2" type="ORF">T265_10461</name>
</gene>
<evidence type="ECO:0000313" key="3">
    <source>
        <dbReference type="Proteomes" id="UP000054324"/>
    </source>
</evidence>
<reference evidence="2 3" key="1">
    <citation type="submission" date="2013-11" db="EMBL/GenBank/DDBJ databases">
        <title>Opisthorchis viverrini - life in the bile duct.</title>
        <authorList>
            <person name="Young N.D."/>
            <person name="Nagarajan N."/>
            <person name="Lin S.J."/>
            <person name="Korhonen P.K."/>
            <person name="Jex A.R."/>
            <person name="Hall R.S."/>
            <person name="Safavi-Hemami H."/>
            <person name="Kaewkong W."/>
            <person name="Bertrand D."/>
            <person name="Gao S."/>
            <person name="Seet Q."/>
            <person name="Wongkham S."/>
            <person name="Teh B.T."/>
            <person name="Wongkham C."/>
            <person name="Intapan P.M."/>
            <person name="Maleewong W."/>
            <person name="Yang X."/>
            <person name="Hu M."/>
            <person name="Wang Z."/>
            <person name="Hofmann A."/>
            <person name="Sternberg P.W."/>
            <person name="Tan P."/>
            <person name="Wang J."/>
            <person name="Gasser R.B."/>
        </authorList>
    </citation>
    <scope>NUCLEOTIDE SEQUENCE [LARGE SCALE GENOMIC DNA]</scope>
</reference>
<name>A0A074Z6J6_OPIVI</name>
<dbReference type="GeneID" id="20324629"/>
<feature type="transmembrane region" description="Helical" evidence="1">
    <location>
        <begin position="22"/>
        <end position="44"/>
    </location>
</feature>
<protein>
    <submittedName>
        <fullName evidence="2">Uncharacterized protein</fullName>
    </submittedName>
</protein>
<evidence type="ECO:0000313" key="2">
    <source>
        <dbReference type="EMBL" id="KER21152.1"/>
    </source>
</evidence>
<sequence>MLNSSNVNATNIYEPPAEDPRIGLIVMLVILSLTLFFMCLLLLLPKSAQDAVFRFISRQSPDQSFNYIDVGLYKTRHSMYRKEVYSMAMQGGRLQDKRKSTLPPVPYRMKQHFQIGQPTACERISTEEDNKCFTPEISKHNVDPAFERPKVFVTYMSTPVHQSTPNRNVALPPKRRPSSASLDNILGTSRSDMCFRNSAVEKRTINCSLPQLSYPSPTNPNHQTWLIVGDHNTATKQFFIQEQRLQAS</sequence>
<dbReference type="EMBL" id="KL596990">
    <property type="protein sequence ID" value="KER21152.1"/>
    <property type="molecule type" value="Genomic_DNA"/>
</dbReference>
<accession>A0A074Z6J6</accession>
<dbReference type="CTD" id="20324629"/>
<organism evidence="2 3">
    <name type="scientific">Opisthorchis viverrini</name>
    <name type="common">Southeast Asian liver fluke</name>
    <dbReference type="NCBI Taxonomy" id="6198"/>
    <lineage>
        <taxon>Eukaryota</taxon>
        <taxon>Metazoa</taxon>
        <taxon>Spiralia</taxon>
        <taxon>Lophotrochozoa</taxon>
        <taxon>Platyhelminthes</taxon>
        <taxon>Trematoda</taxon>
        <taxon>Digenea</taxon>
        <taxon>Opisthorchiida</taxon>
        <taxon>Opisthorchiata</taxon>
        <taxon>Opisthorchiidae</taxon>
        <taxon>Opisthorchis</taxon>
    </lineage>
</organism>
<dbReference type="AlphaFoldDB" id="A0A074Z6J6"/>
<proteinExistence type="predicted"/>
<dbReference type="STRING" id="6198.A0A074Z6J6"/>
<keyword evidence="1" id="KW-0812">Transmembrane</keyword>
<dbReference type="RefSeq" id="XP_009175103.1">
    <property type="nucleotide sequence ID" value="XM_009176839.1"/>
</dbReference>
<dbReference type="OrthoDB" id="6283210at2759"/>
<keyword evidence="1" id="KW-1133">Transmembrane helix</keyword>
<dbReference type="KEGG" id="ovi:T265_10461"/>
<dbReference type="Proteomes" id="UP000054324">
    <property type="component" value="Unassembled WGS sequence"/>
</dbReference>